<comment type="catalytic activity">
    <reaction evidence="7 8">
        <text>cytidine(34) in tRNA(Ile2) + L-lysine + ATP = lysidine(34) in tRNA(Ile2) + AMP + diphosphate + H(+)</text>
        <dbReference type="Rhea" id="RHEA:43744"/>
        <dbReference type="Rhea" id="RHEA-COMP:10625"/>
        <dbReference type="Rhea" id="RHEA-COMP:10670"/>
        <dbReference type="ChEBI" id="CHEBI:15378"/>
        <dbReference type="ChEBI" id="CHEBI:30616"/>
        <dbReference type="ChEBI" id="CHEBI:32551"/>
        <dbReference type="ChEBI" id="CHEBI:33019"/>
        <dbReference type="ChEBI" id="CHEBI:82748"/>
        <dbReference type="ChEBI" id="CHEBI:83665"/>
        <dbReference type="ChEBI" id="CHEBI:456215"/>
        <dbReference type="EC" id="6.3.4.19"/>
    </reaction>
</comment>
<evidence type="ECO:0000313" key="10">
    <source>
        <dbReference type="EMBL" id="MBM6737842.1"/>
    </source>
</evidence>
<evidence type="ECO:0000259" key="9">
    <source>
        <dbReference type="SMART" id="SM00977"/>
    </source>
</evidence>
<dbReference type="Gene3D" id="3.40.50.620">
    <property type="entry name" value="HUPs"/>
    <property type="match status" value="1"/>
</dbReference>
<comment type="caution">
    <text evidence="10">The sequence shown here is derived from an EMBL/GenBank/DDBJ whole genome shotgun (WGS) entry which is preliminary data.</text>
</comment>
<dbReference type="InterPro" id="IPR012094">
    <property type="entry name" value="tRNA_Ile_lys_synt"/>
</dbReference>
<dbReference type="NCBIfam" id="TIGR02432">
    <property type="entry name" value="lysidine_TilS_N"/>
    <property type="match status" value="1"/>
</dbReference>
<sequence>MYEKIRDYARAHGMLDKGDVVIAGISGGADSVCLLCVLLELKKEYDLEIRAVHVNHGIRGEAAAADEAYVEALCRKEEVPLETVHVDVRRMAREEGLTQEEAGRAARRRAFEEAAGRWRADRIALAHHKNDNAETVLLNLARGTGLRGMGGIRPCSGKYIRPLLEVSREEIEEFLAEKNISYCMDATNYEDTYTRNRIRNHIIPYMEEQVNPRFVDHVCGTAEQMAQLWEYVERQTGEAAARLTTLRTGADGRGREVVIDGPGFAGTDRALRPYLLKRVLGQVSGREKDLETVHFKDLEELFDRQVGRRLSLPYGMKAFRCYEGVRVVSANWQAPGENQREGASGKIKMRILDPADIEGPIEEAIPKTPYTKWFDYDIIKNSVIIRTRRPGDYLVIDRDGARQKLNRYFINEKIPSQERDSILLAADGSRILWVIGYRGGLGYEVTGQTRKILEIRIDEVTTDKGGKYDGRDDQRACVRRRS</sequence>
<dbReference type="Gene3D" id="3.50.40.10">
    <property type="entry name" value="Phenylalanyl-trna Synthetase, Chain B, domain 3"/>
    <property type="match status" value="1"/>
</dbReference>
<evidence type="ECO:0000256" key="5">
    <source>
        <dbReference type="ARBA" id="ARBA00022741"/>
    </source>
</evidence>
<name>A0ABS2E872_9FIRM</name>
<dbReference type="InterPro" id="IPR012795">
    <property type="entry name" value="tRNA_Ile_lys_synt_N"/>
</dbReference>
<dbReference type="NCBIfam" id="TIGR02433">
    <property type="entry name" value="lysidine_TilS_C"/>
    <property type="match status" value="1"/>
</dbReference>
<evidence type="ECO:0000256" key="6">
    <source>
        <dbReference type="ARBA" id="ARBA00022840"/>
    </source>
</evidence>
<organism evidence="10 11">
    <name type="scientific">Faecalicatena fissicatena</name>
    <dbReference type="NCBI Taxonomy" id="290055"/>
    <lineage>
        <taxon>Bacteria</taxon>
        <taxon>Bacillati</taxon>
        <taxon>Bacillota</taxon>
        <taxon>Clostridia</taxon>
        <taxon>Lachnospirales</taxon>
        <taxon>Lachnospiraceae</taxon>
        <taxon>Faecalicatena</taxon>
    </lineage>
</organism>
<dbReference type="HAMAP" id="MF_01161">
    <property type="entry name" value="tRNA_Ile_lys_synt"/>
    <property type="match status" value="1"/>
</dbReference>
<keyword evidence="3 8" id="KW-0436">Ligase</keyword>
<dbReference type="PANTHER" id="PTHR43033">
    <property type="entry name" value="TRNA(ILE)-LYSIDINE SYNTHASE-RELATED"/>
    <property type="match status" value="1"/>
</dbReference>
<comment type="domain">
    <text evidence="8">The N-terminal region contains the highly conserved SGGXDS motif, predicted to be a P-loop motif involved in ATP binding.</text>
</comment>
<keyword evidence="5 8" id="KW-0547">Nucleotide-binding</keyword>
<reference evidence="10 11" key="1">
    <citation type="journal article" date="2021" name="Sci. Rep.">
        <title>The distribution of antibiotic resistance genes in chicken gut microbiota commensals.</title>
        <authorList>
            <person name="Juricova H."/>
            <person name="Matiasovicova J."/>
            <person name="Kubasova T."/>
            <person name="Cejkova D."/>
            <person name="Rychlik I."/>
        </authorList>
    </citation>
    <scope>NUCLEOTIDE SEQUENCE [LARGE SCALE GENOMIC DNA]</scope>
    <source>
        <strain evidence="10 11">An773</strain>
    </source>
</reference>
<evidence type="ECO:0000256" key="1">
    <source>
        <dbReference type="ARBA" id="ARBA00004496"/>
    </source>
</evidence>
<dbReference type="Pfam" id="PF11734">
    <property type="entry name" value="TilS_C"/>
    <property type="match status" value="1"/>
</dbReference>
<dbReference type="InterPro" id="IPR011063">
    <property type="entry name" value="TilS/TtcA_N"/>
</dbReference>
<dbReference type="InterPro" id="IPR020825">
    <property type="entry name" value="Phe-tRNA_synthase-like_B3/B4"/>
</dbReference>
<dbReference type="RefSeq" id="WP_205155905.1">
    <property type="nucleotide sequence ID" value="NZ_JACLYY010000005.1"/>
</dbReference>
<evidence type="ECO:0000313" key="11">
    <source>
        <dbReference type="Proteomes" id="UP000716906"/>
    </source>
</evidence>
<dbReference type="SMART" id="SM00977">
    <property type="entry name" value="TilS_C"/>
    <property type="match status" value="1"/>
</dbReference>
<accession>A0ABS2E872</accession>
<dbReference type="EC" id="6.3.4.19" evidence="8"/>
<comment type="subcellular location">
    <subcellularLocation>
        <location evidence="1 8">Cytoplasm</location>
    </subcellularLocation>
</comment>
<dbReference type="InterPro" id="IPR012796">
    <property type="entry name" value="Lysidine-tRNA-synth_C"/>
</dbReference>
<dbReference type="SUPFAM" id="SSF52402">
    <property type="entry name" value="Adenine nucleotide alpha hydrolases-like"/>
    <property type="match status" value="1"/>
</dbReference>
<evidence type="ECO:0000256" key="8">
    <source>
        <dbReference type="HAMAP-Rule" id="MF_01161"/>
    </source>
</evidence>
<comment type="similarity">
    <text evidence="8">Belongs to the tRNA(Ile)-lysidine synthase family.</text>
</comment>
<evidence type="ECO:0000256" key="7">
    <source>
        <dbReference type="ARBA" id="ARBA00048539"/>
    </source>
</evidence>
<evidence type="ECO:0000256" key="4">
    <source>
        <dbReference type="ARBA" id="ARBA00022694"/>
    </source>
</evidence>
<feature type="domain" description="Lysidine-tRNA(Ile) synthetase C-terminal" evidence="9">
    <location>
        <begin position="383"/>
        <end position="455"/>
    </location>
</feature>
<dbReference type="PANTHER" id="PTHR43033:SF1">
    <property type="entry name" value="TRNA(ILE)-LYSIDINE SYNTHASE-RELATED"/>
    <property type="match status" value="1"/>
</dbReference>
<dbReference type="EMBL" id="JACLYY010000005">
    <property type="protein sequence ID" value="MBM6737842.1"/>
    <property type="molecule type" value="Genomic_DNA"/>
</dbReference>
<proteinExistence type="inferred from homology"/>
<dbReference type="Proteomes" id="UP000716906">
    <property type="component" value="Unassembled WGS sequence"/>
</dbReference>
<dbReference type="CDD" id="cd01992">
    <property type="entry name" value="TilS_N"/>
    <property type="match status" value="1"/>
</dbReference>
<keyword evidence="2 8" id="KW-0963">Cytoplasm</keyword>
<dbReference type="GO" id="GO:0032267">
    <property type="term" value="F:tRNA(Ile)-lysidine synthase activity"/>
    <property type="evidence" value="ECO:0007669"/>
    <property type="project" value="UniProtKB-EC"/>
</dbReference>
<comment type="function">
    <text evidence="8">Ligates lysine onto the cytidine present at position 34 of the AUA codon-specific tRNA(Ile) that contains the anticodon CAU, in an ATP-dependent manner. Cytidine is converted to lysidine, thus changing the amino acid specificity of the tRNA from methionine to isoleucine.</text>
</comment>
<protein>
    <recommendedName>
        <fullName evidence="8">tRNA(Ile)-lysidine synthase</fullName>
        <ecNumber evidence="8">6.3.4.19</ecNumber>
    </recommendedName>
    <alternativeName>
        <fullName evidence="8">tRNA(Ile)-2-lysyl-cytidine synthase</fullName>
    </alternativeName>
    <alternativeName>
        <fullName evidence="8">tRNA(Ile)-lysidine synthetase</fullName>
    </alternativeName>
</protein>
<dbReference type="Pfam" id="PF01171">
    <property type="entry name" value="ATP_bind_3"/>
    <property type="match status" value="1"/>
</dbReference>
<gene>
    <name evidence="8 10" type="primary">tilS</name>
    <name evidence="10" type="ORF">H7U36_06925</name>
</gene>
<feature type="binding site" evidence="8">
    <location>
        <begin position="26"/>
        <end position="31"/>
    </location>
    <ligand>
        <name>ATP</name>
        <dbReference type="ChEBI" id="CHEBI:30616"/>
    </ligand>
</feature>
<keyword evidence="6 8" id="KW-0067">ATP-binding</keyword>
<dbReference type="InterPro" id="IPR014729">
    <property type="entry name" value="Rossmann-like_a/b/a_fold"/>
</dbReference>
<keyword evidence="4 8" id="KW-0819">tRNA processing</keyword>
<keyword evidence="11" id="KW-1185">Reference proteome</keyword>
<evidence type="ECO:0000256" key="2">
    <source>
        <dbReference type="ARBA" id="ARBA00022490"/>
    </source>
</evidence>
<dbReference type="SUPFAM" id="SSF56037">
    <property type="entry name" value="PheT/TilS domain"/>
    <property type="match status" value="1"/>
</dbReference>
<evidence type="ECO:0000256" key="3">
    <source>
        <dbReference type="ARBA" id="ARBA00022598"/>
    </source>
</evidence>